<keyword evidence="5" id="KW-0862">Zinc</keyword>
<accession>A0ABN1GUB4</accession>
<dbReference type="Proteomes" id="UP001501352">
    <property type="component" value="Unassembled WGS sequence"/>
</dbReference>
<dbReference type="InterPro" id="IPR051013">
    <property type="entry name" value="MBL_superfamily_lactonases"/>
</dbReference>
<dbReference type="CDD" id="cd07730">
    <property type="entry name" value="metallo-hydrolase-like_MBL-fold"/>
    <property type="match status" value="1"/>
</dbReference>
<keyword evidence="4" id="KW-0378">Hydrolase</keyword>
<comment type="cofactor">
    <cofactor evidence="1">
        <name>Zn(2+)</name>
        <dbReference type="ChEBI" id="CHEBI:29105"/>
    </cofactor>
</comment>
<proteinExistence type="inferred from homology"/>
<evidence type="ECO:0000259" key="6">
    <source>
        <dbReference type="SMART" id="SM00849"/>
    </source>
</evidence>
<comment type="caution">
    <text evidence="7">The sequence shown here is derived from an EMBL/GenBank/DDBJ whole genome shotgun (WGS) entry which is preliminary data.</text>
</comment>
<evidence type="ECO:0000256" key="3">
    <source>
        <dbReference type="ARBA" id="ARBA00022723"/>
    </source>
</evidence>
<dbReference type="RefSeq" id="WP_343792126.1">
    <property type="nucleotide sequence ID" value="NZ_BAAAGA010000002.1"/>
</dbReference>
<evidence type="ECO:0000256" key="4">
    <source>
        <dbReference type="ARBA" id="ARBA00022801"/>
    </source>
</evidence>
<dbReference type="SMART" id="SM00849">
    <property type="entry name" value="Lactamase_B"/>
    <property type="match status" value="1"/>
</dbReference>
<dbReference type="PANTHER" id="PTHR42978">
    <property type="entry name" value="QUORUM-QUENCHING LACTONASE YTNP-RELATED-RELATED"/>
    <property type="match status" value="1"/>
</dbReference>
<feature type="domain" description="Metallo-beta-lactamase" evidence="6">
    <location>
        <begin position="33"/>
        <end position="268"/>
    </location>
</feature>
<dbReference type="InterPro" id="IPR036866">
    <property type="entry name" value="RibonucZ/Hydroxyglut_hydro"/>
</dbReference>
<keyword evidence="8" id="KW-1185">Reference proteome</keyword>
<dbReference type="EMBL" id="BAAAGA010000002">
    <property type="protein sequence ID" value="GAA0619777.1"/>
    <property type="molecule type" value="Genomic_DNA"/>
</dbReference>
<dbReference type="PANTHER" id="PTHR42978:SF2">
    <property type="entry name" value="102 KBASES UNSTABLE REGION: FROM 1 TO 119443"/>
    <property type="match status" value="1"/>
</dbReference>
<evidence type="ECO:0000256" key="5">
    <source>
        <dbReference type="ARBA" id="ARBA00022833"/>
    </source>
</evidence>
<protein>
    <submittedName>
        <fullName evidence="7">MBL fold metallo-hydrolase</fullName>
    </submittedName>
</protein>
<evidence type="ECO:0000313" key="7">
    <source>
        <dbReference type="EMBL" id="GAA0619777.1"/>
    </source>
</evidence>
<organism evidence="7 8">
    <name type="scientific">Brevundimonas kwangchunensis</name>
    <dbReference type="NCBI Taxonomy" id="322163"/>
    <lineage>
        <taxon>Bacteria</taxon>
        <taxon>Pseudomonadati</taxon>
        <taxon>Pseudomonadota</taxon>
        <taxon>Alphaproteobacteria</taxon>
        <taxon>Caulobacterales</taxon>
        <taxon>Caulobacteraceae</taxon>
        <taxon>Brevundimonas</taxon>
    </lineage>
</organism>
<dbReference type="Pfam" id="PF00753">
    <property type="entry name" value="Lactamase_B"/>
    <property type="match status" value="1"/>
</dbReference>
<reference evidence="7 8" key="1">
    <citation type="journal article" date="2019" name="Int. J. Syst. Evol. Microbiol.">
        <title>The Global Catalogue of Microorganisms (GCM) 10K type strain sequencing project: providing services to taxonomists for standard genome sequencing and annotation.</title>
        <authorList>
            <consortium name="The Broad Institute Genomics Platform"/>
            <consortium name="The Broad Institute Genome Sequencing Center for Infectious Disease"/>
            <person name="Wu L."/>
            <person name="Ma J."/>
        </authorList>
    </citation>
    <scope>NUCLEOTIDE SEQUENCE [LARGE SCALE GENOMIC DNA]</scope>
    <source>
        <strain evidence="7 8">JCM 12928</strain>
    </source>
</reference>
<evidence type="ECO:0000313" key="8">
    <source>
        <dbReference type="Proteomes" id="UP001501352"/>
    </source>
</evidence>
<name>A0ABN1GUB4_9CAUL</name>
<comment type="similarity">
    <text evidence="2">Belongs to the metallo-beta-lactamase superfamily.</text>
</comment>
<sequence>MRRCRVHILRAGACSHPEVMTRRDGSLKPVVFPALAALILHPEEGAILFDTGYDPAFFAATRTWPEVLYRWATPVDLPFGQAVVDQLPRFGVKPEDVTTVVVSHFHGDHVAGLHRFPNARVFCARAGLERVRQGGRFGRVRQGILAGLVPKHVDTRAAFFEDRPQVALGPDLSPFETGADLLGDGSLLAVHLPGHCPGHWGLVVREADDRTRFLIADAAWSSGQVRDDMPPPRLTTALLGDTGPYRSTLNALHRLWTRNPELVLTPSHCGEVQTDTPRGDG</sequence>
<dbReference type="InterPro" id="IPR001279">
    <property type="entry name" value="Metallo-B-lactamas"/>
</dbReference>
<dbReference type="SUPFAM" id="SSF56281">
    <property type="entry name" value="Metallo-hydrolase/oxidoreductase"/>
    <property type="match status" value="1"/>
</dbReference>
<evidence type="ECO:0000256" key="1">
    <source>
        <dbReference type="ARBA" id="ARBA00001947"/>
    </source>
</evidence>
<dbReference type="Gene3D" id="3.60.15.10">
    <property type="entry name" value="Ribonuclease Z/Hydroxyacylglutathione hydrolase-like"/>
    <property type="match status" value="1"/>
</dbReference>
<evidence type="ECO:0000256" key="2">
    <source>
        <dbReference type="ARBA" id="ARBA00007749"/>
    </source>
</evidence>
<keyword evidence="3" id="KW-0479">Metal-binding</keyword>
<gene>
    <name evidence="7" type="ORF">GCM10009422_14210</name>
</gene>